<evidence type="ECO:0000256" key="1">
    <source>
        <dbReference type="SAM" id="MobiDB-lite"/>
    </source>
</evidence>
<sequence length="321" mass="35991">MDISNIKVFREIACLKNALKCLKGELERTLNSHREFEKHALQWGFRALSVKEGGKDFSKEQLAVQSVQISDKALDLSLKGKVDFMGEKLTLSCSSSDSDLATYDTASSSVTSTTPSNKIGGKIGLQGQCIQGNTVSLNKFRANGSGFNRRSQVQRHDRTVQSNGYRKWKSNITYPTLLLRRVRANAIRAIKNRDKNCILPESFLIPGRVASAESNPIRNQSEEAIRISLPSSNRNWVFCSFRGKAVLVKWWGKLSVVRLRFCNSHGSSREKPSASTGKEKIPGSGEEGDIRRKMLFCVYLTMDTTDSPDFEFKVYHTHSWG</sequence>
<reference evidence="3" key="1">
    <citation type="submission" date="2022-11" db="UniProtKB">
        <authorList>
            <consortium name="WormBaseParasite"/>
        </authorList>
    </citation>
    <scope>IDENTIFICATION</scope>
</reference>
<dbReference type="AlphaFoldDB" id="A0A915PLV7"/>
<organism evidence="2 3">
    <name type="scientific">Setaria digitata</name>
    <dbReference type="NCBI Taxonomy" id="48799"/>
    <lineage>
        <taxon>Eukaryota</taxon>
        <taxon>Metazoa</taxon>
        <taxon>Ecdysozoa</taxon>
        <taxon>Nematoda</taxon>
        <taxon>Chromadorea</taxon>
        <taxon>Rhabditida</taxon>
        <taxon>Spirurina</taxon>
        <taxon>Spiruromorpha</taxon>
        <taxon>Filarioidea</taxon>
        <taxon>Setariidae</taxon>
        <taxon>Setaria</taxon>
    </lineage>
</organism>
<protein>
    <submittedName>
        <fullName evidence="3">Uncharacterized protein</fullName>
    </submittedName>
</protein>
<name>A0A915PLV7_9BILA</name>
<proteinExistence type="predicted"/>
<evidence type="ECO:0000313" key="3">
    <source>
        <dbReference type="WBParaSite" id="sdigi.contig25.g2046.t1"/>
    </source>
</evidence>
<evidence type="ECO:0000313" key="2">
    <source>
        <dbReference type="Proteomes" id="UP000887581"/>
    </source>
</evidence>
<accession>A0A915PLV7</accession>
<dbReference type="Proteomes" id="UP000887581">
    <property type="component" value="Unplaced"/>
</dbReference>
<dbReference type="WBParaSite" id="sdigi.contig25.g2046.t1">
    <property type="protein sequence ID" value="sdigi.contig25.g2046.t1"/>
    <property type="gene ID" value="sdigi.contig25.g2046"/>
</dbReference>
<keyword evidence="2" id="KW-1185">Reference proteome</keyword>
<feature type="compositionally biased region" description="Basic and acidic residues" evidence="1">
    <location>
        <begin position="267"/>
        <end position="281"/>
    </location>
</feature>
<feature type="region of interest" description="Disordered" evidence="1">
    <location>
        <begin position="265"/>
        <end position="286"/>
    </location>
</feature>